<evidence type="ECO:0000259" key="3">
    <source>
        <dbReference type="PROSITE" id="PS51462"/>
    </source>
</evidence>
<dbReference type="KEGG" id="tfa:BW733_12630"/>
<evidence type="ECO:0000313" key="4">
    <source>
        <dbReference type="EMBL" id="AQP51530.1"/>
    </source>
</evidence>
<dbReference type="STRING" id="399497.BW733_12630"/>
<dbReference type="PANTHER" id="PTHR43046">
    <property type="entry name" value="GDP-MANNOSE MANNOSYL HYDROLASE"/>
    <property type="match status" value="1"/>
</dbReference>
<dbReference type="PANTHER" id="PTHR43046:SF2">
    <property type="entry name" value="8-OXO-DGTP DIPHOSPHATASE-RELATED"/>
    <property type="match status" value="1"/>
</dbReference>
<dbReference type="InterPro" id="IPR000086">
    <property type="entry name" value="NUDIX_hydrolase_dom"/>
</dbReference>
<dbReference type="Proteomes" id="UP000188235">
    <property type="component" value="Chromosome"/>
</dbReference>
<dbReference type="InterPro" id="IPR015797">
    <property type="entry name" value="NUDIX_hydrolase-like_dom_sf"/>
</dbReference>
<gene>
    <name evidence="4" type="ORF">BW733_12630</name>
</gene>
<dbReference type="Gene3D" id="3.90.79.10">
    <property type="entry name" value="Nucleoside Triphosphate Pyrophosphohydrolase"/>
    <property type="match status" value="1"/>
</dbReference>
<feature type="domain" description="Nudix hydrolase" evidence="3">
    <location>
        <begin position="2"/>
        <end position="133"/>
    </location>
</feature>
<dbReference type="CDD" id="cd04690">
    <property type="entry name" value="NUDIX_Hydrolase"/>
    <property type="match status" value="1"/>
</dbReference>
<dbReference type="PROSITE" id="PS51462">
    <property type="entry name" value="NUDIX"/>
    <property type="match status" value="1"/>
</dbReference>
<reference evidence="4 5" key="1">
    <citation type="journal article" date="2008" name="Int. J. Syst. Evol. Microbiol.">
        <title>Tessaracoccus flavescens sp. nov., isolated from marine sediment.</title>
        <authorList>
            <person name="Lee D.W."/>
            <person name="Lee S.D."/>
        </authorList>
    </citation>
    <scope>NUCLEOTIDE SEQUENCE [LARGE SCALE GENOMIC DNA]</scope>
    <source>
        <strain evidence="4 5">SST-39T</strain>
    </source>
</reference>
<accession>A0A1Q2CZG3</accession>
<proteinExistence type="predicted"/>
<sequence length="134" mass="14456">MTSLIHVSAVVLRDAEGRVLMVRKRGTGMWMNPGGKPEAGEDGAACGAREVAEELGLILDPARLEFMGKHRAAAANEPDHVVVSQSYLWPEAVDPDVHPAAEIEAVRWVDPTRLDDASLAPLFVEAIAPLLDRP</sequence>
<evidence type="ECO:0000313" key="5">
    <source>
        <dbReference type="Proteomes" id="UP000188235"/>
    </source>
</evidence>
<evidence type="ECO:0000256" key="2">
    <source>
        <dbReference type="ARBA" id="ARBA00022801"/>
    </source>
</evidence>
<evidence type="ECO:0000256" key="1">
    <source>
        <dbReference type="ARBA" id="ARBA00001946"/>
    </source>
</evidence>
<comment type="cofactor">
    <cofactor evidence="1">
        <name>Mg(2+)</name>
        <dbReference type="ChEBI" id="CHEBI:18420"/>
    </cofactor>
</comment>
<dbReference type="SUPFAM" id="SSF55811">
    <property type="entry name" value="Nudix"/>
    <property type="match status" value="1"/>
</dbReference>
<dbReference type="RefSeq" id="WP_237268186.1">
    <property type="nucleotide sequence ID" value="NZ_CP019607.1"/>
</dbReference>
<keyword evidence="2" id="KW-0378">Hydrolase</keyword>
<protein>
    <recommendedName>
        <fullName evidence="3">Nudix hydrolase domain-containing protein</fullName>
    </recommendedName>
</protein>
<dbReference type="GO" id="GO:0016787">
    <property type="term" value="F:hydrolase activity"/>
    <property type="evidence" value="ECO:0007669"/>
    <property type="project" value="UniProtKB-KW"/>
</dbReference>
<dbReference type="Pfam" id="PF00293">
    <property type="entry name" value="NUDIX"/>
    <property type="match status" value="1"/>
</dbReference>
<organism evidence="4 5">
    <name type="scientific">Tessaracoccus flavescens</name>
    <dbReference type="NCBI Taxonomy" id="399497"/>
    <lineage>
        <taxon>Bacteria</taxon>
        <taxon>Bacillati</taxon>
        <taxon>Actinomycetota</taxon>
        <taxon>Actinomycetes</taxon>
        <taxon>Propionibacteriales</taxon>
        <taxon>Propionibacteriaceae</taxon>
        <taxon>Tessaracoccus</taxon>
    </lineage>
</organism>
<name>A0A1Q2CZG3_9ACTN</name>
<dbReference type="AlphaFoldDB" id="A0A1Q2CZG3"/>
<dbReference type="EMBL" id="CP019607">
    <property type="protein sequence ID" value="AQP51530.1"/>
    <property type="molecule type" value="Genomic_DNA"/>
</dbReference>
<keyword evidence="5" id="KW-1185">Reference proteome</keyword>